<proteinExistence type="predicted"/>
<dbReference type="EMBL" id="JAFNEN010000207">
    <property type="protein sequence ID" value="KAG8189715.1"/>
    <property type="molecule type" value="Genomic_DNA"/>
</dbReference>
<reference evidence="1 2" key="1">
    <citation type="journal article" date="2022" name="Nat. Ecol. Evol.">
        <title>A masculinizing supergene underlies an exaggerated male reproductive morph in a spider.</title>
        <authorList>
            <person name="Hendrickx F."/>
            <person name="De Corte Z."/>
            <person name="Sonet G."/>
            <person name="Van Belleghem S.M."/>
            <person name="Kostlbacher S."/>
            <person name="Vangestel C."/>
        </authorList>
    </citation>
    <scope>NUCLEOTIDE SEQUENCE [LARGE SCALE GENOMIC DNA]</scope>
    <source>
        <strain evidence="1">W744_W776</strain>
    </source>
</reference>
<keyword evidence="2" id="KW-1185">Reference proteome</keyword>
<evidence type="ECO:0000313" key="1">
    <source>
        <dbReference type="EMBL" id="KAG8189715.1"/>
    </source>
</evidence>
<sequence length="83" mass="9352">MKSPPIYSRNKELIAKGCGKHSVSSLVFKEPLSDNTMKTLPKFILISAGLFSYPNWVFFGHQQKISIPLFKAYASHEHILISS</sequence>
<comment type="caution">
    <text evidence="1">The sequence shown here is derived from an EMBL/GenBank/DDBJ whole genome shotgun (WGS) entry which is preliminary data.</text>
</comment>
<accession>A0AAV6UZ92</accession>
<gene>
    <name evidence="1" type="ORF">JTE90_022527</name>
</gene>
<dbReference type="Proteomes" id="UP000827092">
    <property type="component" value="Unassembled WGS sequence"/>
</dbReference>
<protein>
    <submittedName>
        <fullName evidence="1">Uncharacterized protein</fullName>
    </submittedName>
</protein>
<evidence type="ECO:0000313" key="2">
    <source>
        <dbReference type="Proteomes" id="UP000827092"/>
    </source>
</evidence>
<dbReference type="AlphaFoldDB" id="A0AAV6UZ92"/>
<organism evidence="1 2">
    <name type="scientific">Oedothorax gibbosus</name>
    <dbReference type="NCBI Taxonomy" id="931172"/>
    <lineage>
        <taxon>Eukaryota</taxon>
        <taxon>Metazoa</taxon>
        <taxon>Ecdysozoa</taxon>
        <taxon>Arthropoda</taxon>
        <taxon>Chelicerata</taxon>
        <taxon>Arachnida</taxon>
        <taxon>Araneae</taxon>
        <taxon>Araneomorphae</taxon>
        <taxon>Entelegynae</taxon>
        <taxon>Araneoidea</taxon>
        <taxon>Linyphiidae</taxon>
        <taxon>Erigoninae</taxon>
        <taxon>Oedothorax</taxon>
    </lineage>
</organism>
<name>A0AAV6UZ92_9ARAC</name>